<dbReference type="KEGG" id="hyj:FHG12_03435"/>
<proteinExistence type="predicted"/>
<dbReference type="OrthoDB" id="851298at2"/>
<feature type="transmembrane region" description="Helical" evidence="1">
    <location>
        <begin position="99"/>
        <end position="119"/>
    </location>
</feature>
<keyword evidence="1" id="KW-0472">Membrane</keyword>
<feature type="transmembrane region" description="Helical" evidence="1">
    <location>
        <begin position="161"/>
        <end position="182"/>
    </location>
</feature>
<keyword evidence="1" id="KW-0812">Transmembrane</keyword>
<name>A0A5B7ZXH7_9BACT</name>
<sequence>MQPISTDWLVSFSKIFYVVSELTIFLPLVVAFRPGRNLAPAFVPLRWFCVARLVLFVLSELAKRLLHYNIALLHLGTLLDSLLLGWLFYNFLASATIRYWLRLAGVAFVAFAFADSLLISGLWQRNAYTVALQTIGLLCLSLLYFEQMLRSVRHVEPKQDPMFLVSVGVALYYAGTVGLYLLENMLIAAKLLDDIWLMFNVSSVLTLILYGFLSKALLLVPSSDSTSVSEAYSQ</sequence>
<dbReference type="EMBL" id="CP040896">
    <property type="protein sequence ID" value="QDA59216.1"/>
    <property type="molecule type" value="Genomic_DNA"/>
</dbReference>
<feature type="transmembrane region" description="Helical" evidence="1">
    <location>
        <begin position="194"/>
        <end position="213"/>
    </location>
</feature>
<evidence type="ECO:0000256" key="1">
    <source>
        <dbReference type="SAM" id="Phobius"/>
    </source>
</evidence>
<accession>A0A5B7ZXH7</accession>
<reference evidence="2 3" key="1">
    <citation type="submission" date="2019-06" db="EMBL/GenBank/DDBJ databases">
        <authorList>
            <person name="Srinivasan S."/>
        </authorList>
    </citation>
    <scope>NUCLEOTIDE SEQUENCE [LARGE SCALE GENOMIC DNA]</scope>
    <source>
        <strain evidence="2 3">17J68-5</strain>
    </source>
</reference>
<evidence type="ECO:0000313" key="3">
    <source>
        <dbReference type="Proteomes" id="UP000305398"/>
    </source>
</evidence>
<gene>
    <name evidence="2" type="ORF">FHG12_03435</name>
</gene>
<evidence type="ECO:0000313" key="2">
    <source>
        <dbReference type="EMBL" id="QDA59216.1"/>
    </source>
</evidence>
<dbReference type="Proteomes" id="UP000305398">
    <property type="component" value="Chromosome"/>
</dbReference>
<organism evidence="2 3">
    <name type="scientific">Hymenobacter jejuensis</name>
    <dbReference type="NCBI Taxonomy" id="2502781"/>
    <lineage>
        <taxon>Bacteria</taxon>
        <taxon>Pseudomonadati</taxon>
        <taxon>Bacteroidota</taxon>
        <taxon>Cytophagia</taxon>
        <taxon>Cytophagales</taxon>
        <taxon>Hymenobacteraceae</taxon>
        <taxon>Hymenobacter</taxon>
    </lineage>
</organism>
<dbReference type="AlphaFoldDB" id="A0A5B7ZXH7"/>
<keyword evidence="1" id="KW-1133">Transmembrane helix</keyword>
<feature type="transmembrane region" description="Helical" evidence="1">
    <location>
        <begin position="126"/>
        <end position="145"/>
    </location>
</feature>
<protein>
    <submittedName>
        <fullName evidence="2">Uncharacterized protein</fullName>
    </submittedName>
</protein>
<keyword evidence="3" id="KW-1185">Reference proteome</keyword>
<feature type="transmembrane region" description="Helical" evidence="1">
    <location>
        <begin position="70"/>
        <end position="93"/>
    </location>
</feature>
<dbReference type="RefSeq" id="WP_139514302.1">
    <property type="nucleotide sequence ID" value="NZ_CP040896.1"/>
</dbReference>
<feature type="transmembrane region" description="Helical" evidence="1">
    <location>
        <begin position="12"/>
        <end position="32"/>
    </location>
</feature>